<dbReference type="CDD" id="cd12743">
    <property type="entry name" value="RRM3_Fusilli"/>
    <property type="match status" value="1"/>
</dbReference>
<reference evidence="5" key="1">
    <citation type="submission" date="2023-07" db="EMBL/GenBank/DDBJ databases">
        <title>Chromosome-level genome assembly of Artemia franciscana.</title>
        <authorList>
            <person name="Jo E."/>
        </authorList>
    </citation>
    <scope>NUCLEOTIDE SEQUENCE</scope>
    <source>
        <tissue evidence="5">Whole body</tissue>
    </source>
</reference>
<dbReference type="Proteomes" id="UP001187531">
    <property type="component" value="Unassembled WGS sequence"/>
</dbReference>
<feature type="domain" description="RRM" evidence="4">
    <location>
        <begin position="172"/>
        <end position="255"/>
    </location>
</feature>
<proteinExistence type="predicted"/>
<dbReference type="PROSITE" id="PS50102">
    <property type="entry name" value="RRM"/>
    <property type="match status" value="2"/>
</dbReference>
<dbReference type="SMART" id="SM00360">
    <property type="entry name" value="RRM"/>
    <property type="match status" value="3"/>
</dbReference>
<protein>
    <recommendedName>
        <fullName evidence="4">RRM domain-containing protein</fullName>
    </recommendedName>
</protein>
<accession>A0AA88IHT2</accession>
<keyword evidence="1" id="KW-0677">Repeat</keyword>
<dbReference type="EMBL" id="JAVRJZ010000003">
    <property type="protein sequence ID" value="KAK2724246.1"/>
    <property type="molecule type" value="Genomic_DNA"/>
</dbReference>
<dbReference type="AlphaFoldDB" id="A0AA88IHT2"/>
<evidence type="ECO:0000256" key="2">
    <source>
        <dbReference type="ARBA" id="ARBA00022884"/>
    </source>
</evidence>
<sequence>MTDLQASGISVVYKRESDPSPCDAVLRDAKDMGRILITLLELGYHFAEPETINLHLEPGICTKDEEVDSNTVVRARGLPWQSSDQDIARFFRGLNVASGGVALCLSPQGRRNGEALVRFTSSEHRDMAIKRHKHHIGSRYIEVYKATGEDFVNVAGGSNDEATKFLSRKGLMIVRMRGLPYDCTAKQIVEFFQAPEDSCYVLEGEEGVLFVKKPDGRATGDAFVMFETEEEGQKALKKHKQVIGSRYIELFRSTIAEVQQVLNRSMDPKTYEQQTPLITHLPPVPILPQQAITSGTRKDCIRLRGLPYEAQVEHILDFLGEHSKNIAYQGVHMVFNAQGQPSGEAFIQMDGEQSAFAAAQQRHHRYIVFGKKQRYVEVFQCSGDDMHLVLTGGLALPSTTPPKALLSPSTLALPLDQLAAVQAFQKQQEQLLLMGYPQLRPQLEAKPTNPLTMLGADHFAQIRALGLNMVPGIQGMMLLPPSFPGVSGPARFPMIPQMRPGIIPAAALPGFYPPPHGLVSQQGLLTQATPTMSQTQAISSGSLKRSWEAAFPNTIDTNDLAAKRQLAAVSAAQTFSYPQFYQGL</sequence>
<evidence type="ECO:0000313" key="5">
    <source>
        <dbReference type="EMBL" id="KAK2724246.1"/>
    </source>
</evidence>
<dbReference type="PANTHER" id="PTHR13976">
    <property type="entry name" value="HETEROGENEOUS NUCLEAR RIBONUCLEOPROTEIN-RELATED"/>
    <property type="match status" value="1"/>
</dbReference>
<comment type="caution">
    <text evidence="5">The sequence shown here is derived from an EMBL/GenBank/DDBJ whole genome shotgun (WGS) entry which is preliminary data.</text>
</comment>
<dbReference type="FunFam" id="3.30.70.330:FF:000041">
    <property type="entry name" value="Epithelial splicing regulatory protein 1"/>
    <property type="match status" value="1"/>
</dbReference>
<keyword evidence="2 3" id="KW-0694">RNA-binding</keyword>
<dbReference type="InterPro" id="IPR000504">
    <property type="entry name" value="RRM_dom"/>
</dbReference>
<organism evidence="5 6">
    <name type="scientific">Artemia franciscana</name>
    <name type="common">Brine shrimp</name>
    <name type="synonym">Artemia sanfranciscana</name>
    <dbReference type="NCBI Taxonomy" id="6661"/>
    <lineage>
        <taxon>Eukaryota</taxon>
        <taxon>Metazoa</taxon>
        <taxon>Ecdysozoa</taxon>
        <taxon>Arthropoda</taxon>
        <taxon>Crustacea</taxon>
        <taxon>Branchiopoda</taxon>
        <taxon>Anostraca</taxon>
        <taxon>Artemiidae</taxon>
        <taxon>Artemia</taxon>
    </lineage>
</organism>
<dbReference type="InterPro" id="IPR012677">
    <property type="entry name" value="Nucleotide-bd_a/b_plait_sf"/>
</dbReference>
<evidence type="ECO:0000259" key="4">
    <source>
        <dbReference type="PROSITE" id="PS50102"/>
    </source>
</evidence>
<keyword evidence="6" id="KW-1185">Reference proteome</keyword>
<name>A0AA88IHT2_ARTSF</name>
<dbReference type="InterPro" id="IPR035979">
    <property type="entry name" value="RBD_domain_sf"/>
</dbReference>
<feature type="domain" description="RRM" evidence="4">
    <location>
        <begin position="71"/>
        <end position="148"/>
    </location>
</feature>
<dbReference type="Gene3D" id="3.30.70.330">
    <property type="match status" value="3"/>
</dbReference>
<dbReference type="SUPFAM" id="SSF54928">
    <property type="entry name" value="RNA-binding domain, RBD"/>
    <property type="match status" value="2"/>
</dbReference>
<dbReference type="GO" id="GO:0003723">
    <property type="term" value="F:RNA binding"/>
    <property type="evidence" value="ECO:0007669"/>
    <property type="project" value="UniProtKB-UniRule"/>
</dbReference>
<dbReference type="InterPro" id="IPR050666">
    <property type="entry name" value="ESRP"/>
</dbReference>
<evidence type="ECO:0000256" key="1">
    <source>
        <dbReference type="ARBA" id="ARBA00022737"/>
    </source>
</evidence>
<gene>
    <name evidence="5" type="ORF">QYM36_000941</name>
</gene>
<evidence type="ECO:0000256" key="3">
    <source>
        <dbReference type="PROSITE-ProRule" id="PRU00176"/>
    </source>
</evidence>
<evidence type="ECO:0000313" key="6">
    <source>
        <dbReference type="Proteomes" id="UP001187531"/>
    </source>
</evidence>
<dbReference type="Pfam" id="PF00076">
    <property type="entry name" value="RRM_1"/>
    <property type="match status" value="1"/>
</dbReference>